<keyword evidence="3" id="KW-1185">Reference proteome</keyword>
<organism evidence="2 3">
    <name type="scientific">Actinoplanes couchii</name>
    <dbReference type="NCBI Taxonomy" id="403638"/>
    <lineage>
        <taxon>Bacteria</taxon>
        <taxon>Bacillati</taxon>
        <taxon>Actinomycetota</taxon>
        <taxon>Actinomycetes</taxon>
        <taxon>Micromonosporales</taxon>
        <taxon>Micromonosporaceae</taxon>
        <taxon>Actinoplanes</taxon>
    </lineage>
</organism>
<proteinExistence type="predicted"/>
<dbReference type="EMBL" id="BOMG01000057">
    <property type="protein sequence ID" value="GID56434.1"/>
    <property type="molecule type" value="Genomic_DNA"/>
</dbReference>
<comment type="caution">
    <text evidence="2">The sequence shown here is derived from an EMBL/GenBank/DDBJ whole genome shotgun (WGS) entry which is preliminary data.</text>
</comment>
<feature type="signal peptide" evidence="1">
    <location>
        <begin position="1"/>
        <end position="36"/>
    </location>
</feature>
<dbReference type="InterPro" id="IPR006311">
    <property type="entry name" value="TAT_signal"/>
</dbReference>
<evidence type="ECO:0000313" key="2">
    <source>
        <dbReference type="EMBL" id="GID56434.1"/>
    </source>
</evidence>
<accession>A0ABQ3XD82</accession>
<gene>
    <name evidence="2" type="ORF">Aco03nite_048380</name>
</gene>
<evidence type="ECO:0000256" key="1">
    <source>
        <dbReference type="SAM" id="SignalP"/>
    </source>
</evidence>
<name>A0ABQ3XD82_9ACTN</name>
<dbReference type="Proteomes" id="UP000612282">
    <property type="component" value="Unassembled WGS sequence"/>
</dbReference>
<sequence>MNPEVNRMSVLTRPAVLLAGVTLTAGLLVAPGAAWAADTTTSLTAAQMRTALRAVATASTTAGAGGWAGVTDITVTFPGQSITVKDTLNVDPVNGRFGQVSSVTGEGSESRFAAEGQGYWTQAGYSEAKALKMMGKSGIKYVFAADKKRKLSQYLRDSELDMASMVDYFVTPGTKTVHDDGSVDYKVTENAGSVTVVMHTTGKGVLTAVDMSATGLTGGTVFTYAPQTVTLPAAAESLDAATVNKGVAYLDMARTVQAAAQNGAASTRKAAKGRTVKVATLRKLVRKDVTGANRSVGVTMVNVKDVTGGVRVSATNPWTRKSVAYTVKASGRKVVVKKV</sequence>
<protein>
    <submittedName>
        <fullName evidence="2">Uncharacterized protein</fullName>
    </submittedName>
</protein>
<feature type="chain" id="PRO_5045907551" evidence="1">
    <location>
        <begin position="37"/>
        <end position="339"/>
    </location>
</feature>
<dbReference type="PROSITE" id="PS51318">
    <property type="entry name" value="TAT"/>
    <property type="match status" value="1"/>
</dbReference>
<evidence type="ECO:0000313" key="3">
    <source>
        <dbReference type="Proteomes" id="UP000612282"/>
    </source>
</evidence>
<reference evidence="2 3" key="1">
    <citation type="submission" date="2021-01" db="EMBL/GenBank/DDBJ databases">
        <title>Whole genome shotgun sequence of Actinoplanes couchii NBRC 106145.</title>
        <authorList>
            <person name="Komaki H."/>
            <person name="Tamura T."/>
        </authorList>
    </citation>
    <scope>NUCLEOTIDE SEQUENCE [LARGE SCALE GENOMIC DNA]</scope>
    <source>
        <strain evidence="2 3">NBRC 106145</strain>
    </source>
</reference>
<keyword evidence="1" id="KW-0732">Signal</keyword>